<gene>
    <name evidence="1" type="ORF">N3K66_006494</name>
</gene>
<evidence type="ECO:0000313" key="2">
    <source>
        <dbReference type="Proteomes" id="UP001163324"/>
    </source>
</evidence>
<proteinExistence type="predicted"/>
<comment type="caution">
    <text evidence="1">The sequence shown here is derived from an EMBL/GenBank/DDBJ whole genome shotgun (WGS) entry which is preliminary data.</text>
</comment>
<sequence length="333" mass="37481">MGKTYEYEEFSSYRRPRRGGGDDSDSDFDSTARNHHNYPPSSRNGGRGHSRSRSRSTHHRDRGDRHDDSDDDFVREEMHLAPPSRADGPRSRSVPPSSAEGMQLTRAAPPPAPSSHHSGGKDKERDQMALAYPYDSDPDERALARDELRRRDRSESPITRARSTVQDNLTNSTAGIGASLLGAVVGGFAAREASSAARRHRDKSARGNGGRRYSDKEQENDNRIAMLSTLVGAVAGGLGANVLTNKFEDGRAKSKDTQREWERRHGREEDLPHYDDGAGRKGDRRDTYNDRDYSRDRRSGAYRRYDEEDDEYDFVYDKRGGGPRREVSESGYR</sequence>
<accession>A0ACC0UVY1</accession>
<organism evidence="1 2">
    <name type="scientific">Trichothecium roseum</name>
    <dbReference type="NCBI Taxonomy" id="47278"/>
    <lineage>
        <taxon>Eukaryota</taxon>
        <taxon>Fungi</taxon>
        <taxon>Dikarya</taxon>
        <taxon>Ascomycota</taxon>
        <taxon>Pezizomycotina</taxon>
        <taxon>Sordariomycetes</taxon>
        <taxon>Hypocreomycetidae</taxon>
        <taxon>Hypocreales</taxon>
        <taxon>Hypocreales incertae sedis</taxon>
        <taxon>Trichothecium</taxon>
    </lineage>
</organism>
<keyword evidence="2" id="KW-1185">Reference proteome</keyword>
<name>A0ACC0UVY1_9HYPO</name>
<protein>
    <submittedName>
        <fullName evidence="1">Uncharacterized protein</fullName>
    </submittedName>
</protein>
<evidence type="ECO:0000313" key="1">
    <source>
        <dbReference type="EMBL" id="KAI9898134.1"/>
    </source>
</evidence>
<reference evidence="1" key="1">
    <citation type="submission" date="2022-10" db="EMBL/GenBank/DDBJ databases">
        <title>Complete Genome of Trichothecium roseum strain YXFP-22015, a Plant Pathogen Isolated from Citrus.</title>
        <authorList>
            <person name="Wang Y."/>
            <person name="Zhu L."/>
        </authorList>
    </citation>
    <scope>NUCLEOTIDE SEQUENCE</scope>
    <source>
        <strain evidence="1">YXFP-22015</strain>
    </source>
</reference>
<dbReference type="EMBL" id="CM047945">
    <property type="protein sequence ID" value="KAI9898134.1"/>
    <property type="molecule type" value="Genomic_DNA"/>
</dbReference>
<dbReference type="Proteomes" id="UP001163324">
    <property type="component" value="Chromosome 6"/>
</dbReference>